<protein>
    <submittedName>
        <fullName evidence="7">Uncharacterized protein LOC111021646</fullName>
    </submittedName>
</protein>
<evidence type="ECO:0000313" key="6">
    <source>
        <dbReference type="Proteomes" id="UP000504603"/>
    </source>
</evidence>
<dbReference type="PROSITE" id="PS50600">
    <property type="entry name" value="ULP_PROTEASE"/>
    <property type="match status" value="1"/>
</dbReference>
<proteinExistence type="inferred from homology"/>
<dbReference type="OrthoDB" id="1680482at2759"/>
<evidence type="ECO:0000256" key="3">
    <source>
        <dbReference type="ARBA" id="ARBA00022801"/>
    </source>
</evidence>
<comment type="similarity">
    <text evidence="1">Belongs to the peptidase C48 family.</text>
</comment>
<keyword evidence="4" id="KW-0788">Thiol protease</keyword>
<keyword evidence="3" id="KW-0378">Hydrolase</keyword>
<dbReference type="KEGG" id="mcha:111021646"/>
<reference evidence="7" key="1">
    <citation type="submission" date="2025-08" db="UniProtKB">
        <authorList>
            <consortium name="RefSeq"/>
        </authorList>
    </citation>
    <scope>IDENTIFICATION</scope>
    <source>
        <strain evidence="7">OHB3-1</strain>
    </source>
</reference>
<evidence type="ECO:0000313" key="7">
    <source>
        <dbReference type="RefSeq" id="XP_022154364.1"/>
    </source>
</evidence>
<dbReference type="InterPro" id="IPR038765">
    <property type="entry name" value="Papain-like_cys_pep_sf"/>
</dbReference>
<evidence type="ECO:0000259" key="5">
    <source>
        <dbReference type="PROSITE" id="PS50600"/>
    </source>
</evidence>
<dbReference type="Pfam" id="PF02902">
    <property type="entry name" value="Peptidase_C48"/>
    <property type="match status" value="1"/>
</dbReference>
<keyword evidence="2" id="KW-0645">Protease</keyword>
<dbReference type="GO" id="GO:0005634">
    <property type="term" value="C:nucleus"/>
    <property type="evidence" value="ECO:0007669"/>
    <property type="project" value="TreeGrafter"/>
</dbReference>
<dbReference type="PANTHER" id="PTHR12606:SF141">
    <property type="entry name" value="GH15225P-RELATED"/>
    <property type="match status" value="1"/>
</dbReference>
<dbReference type="InterPro" id="IPR003653">
    <property type="entry name" value="Peptidase_C48_C"/>
</dbReference>
<feature type="domain" description="Ubiquitin-like protease family profile" evidence="5">
    <location>
        <begin position="1"/>
        <end position="181"/>
    </location>
</feature>
<evidence type="ECO:0000256" key="1">
    <source>
        <dbReference type="ARBA" id="ARBA00005234"/>
    </source>
</evidence>
<evidence type="ECO:0000256" key="2">
    <source>
        <dbReference type="ARBA" id="ARBA00022670"/>
    </source>
</evidence>
<dbReference type="SUPFAM" id="SSF54001">
    <property type="entry name" value="Cysteine proteinases"/>
    <property type="match status" value="1"/>
</dbReference>
<dbReference type="GO" id="GO:0006508">
    <property type="term" value="P:proteolysis"/>
    <property type="evidence" value="ECO:0007669"/>
    <property type="project" value="UniProtKB-KW"/>
</dbReference>
<dbReference type="RefSeq" id="XP_022154364.1">
    <property type="nucleotide sequence ID" value="XM_022298672.1"/>
</dbReference>
<dbReference type="Proteomes" id="UP000504603">
    <property type="component" value="Unplaced"/>
</dbReference>
<gene>
    <name evidence="7" type="primary">LOC111021646</name>
</gene>
<dbReference type="GO" id="GO:0016929">
    <property type="term" value="F:deSUMOylase activity"/>
    <property type="evidence" value="ECO:0007669"/>
    <property type="project" value="TreeGrafter"/>
</dbReference>
<name>A0A6J1DLV0_MOMCH</name>
<accession>A0A6J1DLV0</accession>
<dbReference type="Gene3D" id="3.40.395.10">
    <property type="entry name" value="Adenoviral Proteinase, Chain A"/>
    <property type="match status" value="1"/>
</dbReference>
<evidence type="ECO:0000256" key="4">
    <source>
        <dbReference type="ARBA" id="ARBA00022807"/>
    </source>
</evidence>
<dbReference type="GO" id="GO:0016926">
    <property type="term" value="P:protein desumoylation"/>
    <property type="evidence" value="ECO:0007669"/>
    <property type="project" value="TreeGrafter"/>
</dbReference>
<dbReference type="AlphaFoldDB" id="A0A6J1DLV0"/>
<sequence length="213" mass="24665">MFVCNKLKLRPNLCRRKFTTGDVLISNFLRSTDGVYVMMQSPNVIASRVASDYDWEGRAWSMLSYIDGTHSDNDTRWMDVDAVYLPYNIGGVHWIVICIDFDEGELIVWDSFMNMTPLPQLEQELKPMITIIPTLICRVGVHLYKPNIPLTPWRIRRVSSAPQQGMDGDCGIFCINFFEYDVTSCSFDTLTQSRMSFFRRQFAVQLWANKSIM</sequence>
<organism evidence="6 7">
    <name type="scientific">Momordica charantia</name>
    <name type="common">Bitter gourd</name>
    <name type="synonym">Balsam pear</name>
    <dbReference type="NCBI Taxonomy" id="3673"/>
    <lineage>
        <taxon>Eukaryota</taxon>
        <taxon>Viridiplantae</taxon>
        <taxon>Streptophyta</taxon>
        <taxon>Embryophyta</taxon>
        <taxon>Tracheophyta</taxon>
        <taxon>Spermatophyta</taxon>
        <taxon>Magnoliopsida</taxon>
        <taxon>eudicotyledons</taxon>
        <taxon>Gunneridae</taxon>
        <taxon>Pentapetalae</taxon>
        <taxon>rosids</taxon>
        <taxon>fabids</taxon>
        <taxon>Cucurbitales</taxon>
        <taxon>Cucurbitaceae</taxon>
        <taxon>Momordiceae</taxon>
        <taxon>Momordica</taxon>
    </lineage>
</organism>
<dbReference type="PANTHER" id="PTHR12606">
    <property type="entry name" value="SENTRIN/SUMO-SPECIFIC PROTEASE"/>
    <property type="match status" value="1"/>
</dbReference>
<keyword evidence="6" id="KW-1185">Reference proteome</keyword>
<dbReference type="GeneID" id="111021646"/>